<evidence type="ECO:0000256" key="4">
    <source>
        <dbReference type="ARBA" id="ARBA00022692"/>
    </source>
</evidence>
<dbReference type="PROSITE" id="PS51371">
    <property type="entry name" value="CBS"/>
    <property type="match status" value="2"/>
</dbReference>
<dbReference type="AlphaFoldDB" id="A0A4R7JZF7"/>
<keyword evidence="7 9" id="KW-0472">Membrane</keyword>
<evidence type="ECO:0000256" key="2">
    <source>
        <dbReference type="ARBA" id="ARBA00009749"/>
    </source>
</evidence>
<name>A0A4R7JZF7_9GAMM</name>
<dbReference type="GO" id="GO:0005886">
    <property type="term" value="C:plasma membrane"/>
    <property type="evidence" value="ECO:0007669"/>
    <property type="project" value="UniProtKB-SubCell"/>
</dbReference>
<evidence type="ECO:0000313" key="12">
    <source>
        <dbReference type="Proteomes" id="UP000295830"/>
    </source>
</evidence>
<dbReference type="SUPFAM" id="SSF161093">
    <property type="entry name" value="MgtE membrane domain-like"/>
    <property type="match status" value="1"/>
</dbReference>
<keyword evidence="12" id="KW-1185">Reference proteome</keyword>
<protein>
    <recommendedName>
        <fullName evidence="9">Magnesium transporter MgtE</fullName>
    </recommendedName>
</protein>
<feature type="transmembrane region" description="Helical" evidence="9">
    <location>
        <begin position="285"/>
        <end position="305"/>
    </location>
</feature>
<comment type="similarity">
    <text evidence="2 9">Belongs to the SLC41A transporter family.</text>
</comment>
<evidence type="ECO:0000256" key="1">
    <source>
        <dbReference type="ARBA" id="ARBA00004141"/>
    </source>
</evidence>
<gene>
    <name evidence="11" type="ORF">DES49_1168</name>
</gene>
<evidence type="ECO:0000256" key="9">
    <source>
        <dbReference type="RuleBase" id="RU362011"/>
    </source>
</evidence>
<feature type="transmembrane region" description="Helical" evidence="9">
    <location>
        <begin position="423"/>
        <end position="446"/>
    </location>
</feature>
<evidence type="ECO:0000256" key="7">
    <source>
        <dbReference type="ARBA" id="ARBA00023136"/>
    </source>
</evidence>
<proteinExistence type="inferred from homology"/>
<dbReference type="Proteomes" id="UP000295830">
    <property type="component" value="Unassembled WGS sequence"/>
</dbReference>
<feature type="transmembrane region" description="Helical" evidence="9">
    <location>
        <begin position="359"/>
        <end position="379"/>
    </location>
</feature>
<feature type="transmembrane region" description="Helical" evidence="9">
    <location>
        <begin position="385"/>
        <end position="411"/>
    </location>
</feature>
<keyword evidence="4 9" id="KW-0812">Transmembrane</keyword>
<dbReference type="Gene3D" id="1.10.357.20">
    <property type="entry name" value="SLC41 divalent cation transporters, integral membrane domain"/>
    <property type="match status" value="1"/>
</dbReference>
<keyword evidence="9" id="KW-0479">Metal-binding</keyword>
<feature type="domain" description="CBS" evidence="10">
    <location>
        <begin position="137"/>
        <end position="200"/>
    </location>
</feature>
<dbReference type="InterPro" id="IPR000644">
    <property type="entry name" value="CBS_dom"/>
</dbReference>
<evidence type="ECO:0000256" key="8">
    <source>
        <dbReference type="PROSITE-ProRule" id="PRU00703"/>
    </source>
</evidence>
<dbReference type="InterPro" id="IPR006668">
    <property type="entry name" value="Mg_transptr_MgtE_intracell_dom"/>
</dbReference>
<dbReference type="InterPro" id="IPR046342">
    <property type="entry name" value="CBS_dom_sf"/>
</dbReference>
<dbReference type="GO" id="GO:0015095">
    <property type="term" value="F:magnesium ion transmembrane transporter activity"/>
    <property type="evidence" value="ECO:0007669"/>
    <property type="project" value="UniProtKB-UniRule"/>
</dbReference>
<dbReference type="InterPro" id="IPR006667">
    <property type="entry name" value="SLC41_membr_dom"/>
</dbReference>
<comment type="function">
    <text evidence="9">Acts as a magnesium transporter.</text>
</comment>
<dbReference type="OrthoDB" id="9790355at2"/>
<feature type="domain" description="CBS" evidence="10">
    <location>
        <begin position="201"/>
        <end position="257"/>
    </location>
</feature>
<dbReference type="Gene3D" id="3.10.580.10">
    <property type="entry name" value="CBS-domain"/>
    <property type="match status" value="1"/>
</dbReference>
<dbReference type="SUPFAM" id="SSF158791">
    <property type="entry name" value="MgtE N-terminal domain-like"/>
    <property type="match status" value="1"/>
</dbReference>
<dbReference type="SMART" id="SM00924">
    <property type="entry name" value="MgtE_N"/>
    <property type="match status" value="1"/>
</dbReference>
<keyword evidence="9" id="KW-1003">Cell membrane</keyword>
<accession>A0A4R7JZF7</accession>
<evidence type="ECO:0000256" key="5">
    <source>
        <dbReference type="ARBA" id="ARBA00022842"/>
    </source>
</evidence>
<comment type="subunit">
    <text evidence="9">Homodimer.</text>
</comment>
<dbReference type="PANTHER" id="PTHR43773">
    <property type="entry name" value="MAGNESIUM TRANSPORTER MGTE"/>
    <property type="match status" value="1"/>
</dbReference>
<keyword evidence="3 9" id="KW-0813">Transport</keyword>
<evidence type="ECO:0000256" key="6">
    <source>
        <dbReference type="ARBA" id="ARBA00022989"/>
    </source>
</evidence>
<feature type="transmembrane region" description="Helical" evidence="9">
    <location>
        <begin position="311"/>
        <end position="331"/>
    </location>
</feature>
<sequence length="451" mass="49169">MTEVTELQSEVRALLEEEDIDTVVELLNNRHPAEIGGVIDELEAESAFFLFDRLDRRTQARILPYMQESHQLSMVQHLSRHAQARLLTDMNADERADLYQELPEEVQETLMPALAKAEREDLLRLTSYPEGTVGSVMTSEYATVPAHITARQAIERLRFQALNKETIYIAYVLDSDRRLLGIVTLSGLVVASPQEAVEDLMQTEVVNVHTDAPSAEAARLIADYDLLAIPVVDDNERMVGIVTHDDAMDVQEAEATEDIHKGATVGNLPGSLKETALTTLYQKRILWLVLLVFANVFSGGGIALYEDTIQAHVGLVFFLPLLIASAGNAGAQSSTLMVRAIATGDVVSRDWLRMLFREISVGMLLGLTMAIAVAAIGFYRGGYEMAMVVALTMIIVVLSGSLVGMSLPFVLNRLNLDPATASAPVVTFIADVTGILVYFAIASALLSVPGA</sequence>
<dbReference type="CDD" id="cd04606">
    <property type="entry name" value="CBS_pair_Mg_transporter"/>
    <property type="match status" value="1"/>
</dbReference>
<keyword evidence="8" id="KW-0129">CBS domain</keyword>
<dbReference type="EMBL" id="SOAX01000002">
    <property type="protein sequence ID" value="TDT43354.1"/>
    <property type="molecule type" value="Genomic_DNA"/>
</dbReference>
<comment type="subcellular location">
    <subcellularLocation>
        <location evidence="9">Cell membrane</location>
        <topology evidence="9">Multi-pass membrane protein</topology>
    </subcellularLocation>
    <subcellularLocation>
        <location evidence="1">Membrane</location>
        <topology evidence="1">Multi-pass membrane protein</topology>
    </subcellularLocation>
</comment>
<dbReference type="InterPro" id="IPR006669">
    <property type="entry name" value="MgtE_transporter"/>
</dbReference>
<evidence type="ECO:0000256" key="3">
    <source>
        <dbReference type="ARBA" id="ARBA00022448"/>
    </source>
</evidence>
<keyword evidence="5 9" id="KW-0460">Magnesium</keyword>
<dbReference type="InterPro" id="IPR036739">
    <property type="entry name" value="SLC41_membr_dom_sf"/>
</dbReference>
<dbReference type="RefSeq" id="WP_133735428.1">
    <property type="nucleotide sequence ID" value="NZ_SOAX01000002.1"/>
</dbReference>
<comment type="caution">
    <text evidence="11">The sequence shown here is derived from an EMBL/GenBank/DDBJ whole genome shotgun (WGS) entry which is preliminary data.</text>
</comment>
<organism evidence="11 12">
    <name type="scientific">Halospina denitrificans</name>
    <dbReference type="NCBI Taxonomy" id="332522"/>
    <lineage>
        <taxon>Bacteria</taxon>
        <taxon>Pseudomonadati</taxon>
        <taxon>Pseudomonadota</taxon>
        <taxon>Gammaproteobacteria</taxon>
        <taxon>Halospina</taxon>
    </lineage>
</organism>
<dbReference type="PANTHER" id="PTHR43773:SF1">
    <property type="entry name" value="MAGNESIUM TRANSPORTER MGTE"/>
    <property type="match status" value="1"/>
</dbReference>
<evidence type="ECO:0000259" key="10">
    <source>
        <dbReference type="PROSITE" id="PS51371"/>
    </source>
</evidence>
<dbReference type="Pfam" id="PF01769">
    <property type="entry name" value="MgtE"/>
    <property type="match status" value="1"/>
</dbReference>
<dbReference type="Gene3D" id="1.25.60.10">
    <property type="entry name" value="MgtE N-terminal domain-like"/>
    <property type="match status" value="1"/>
</dbReference>
<dbReference type="Pfam" id="PF00571">
    <property type="entry name" value="CBS"/>
    <property type="match status" value="2"/>
</dbReference>
<dbReference type="NCBIfam" id="TIGR00400">
    <property type="entry name" value="mgtE"/>
    <property type="match status" value="1"/>
</dbReference>
<keyword evidence="6 9" id="KW-1133">Transmembrane helix</keyword>
<dbReference type="SMART" id="SM00116">
    <property type="entry name" value="CBS"/>
    <property type="match status" value="2"/>
</dbReference>
<dbReference type="GO" id="GO:0046872">
    <property type="term" value="F:metal ion binding"/>
    <property type="evidence" value="ECO:0007669"/>
    <property type="project" value="UniProtKB-KW"/>
</dbReference>
<reference evidence="11 12" key="1">
    <citation type="submission" date="2019-03" db="EMBL/GenBank/DDBJ databases">
        <title>Genomic Encyclopedia of Type Strains, Phase IV (KMG-IV): sequencing the most valuable type-strain genomes for metagenomic binning, comparative biology and taxonomic classification.</title>
        <authorList>
            <person name="Goeker M."/>
        </authorList>
    </citation>
    <scope>NUCLEOTIDE SEQUENCE [LARGE SCALE GENOMIC DNA]</scope>
    <source>
        <strain evidence="11 12">DSM 15505</strain>
    </source>
</reference>
<evidence type="ECO:0000313" key="11">
    <source>
        <dbReference type="EMBL" id="TDT43354.1"/>
    </source>
</evidence>
<dbReference type="SUPFAM" id="SSF54631">
    <property type="entry name" value="CBS-domain pair"/>
    <property type="match status" value="1"/>
</dbReference>
<dbReference type="Pfam" id="PF03448">
    <property type="entry name" value="MgtE_N"/>
    <property type="match status" value="1"/>
</dbReference>
<dbReference type="InterPro" id="IPR038076">
    <property type="entry name" value="MgtE_N_sf"/>
</dbReference>